<feature type="domain" description="Histidine kinase" evidence="6">
    <location>
        <begin position="512"/>
        <end position="713"/>
    </location>
</feature>
<dbReference type="InterPro" id="IPR036097">
    <property type="entry name" value="HisK_dim/P_sf"/>
</dbReference>
<organism evidence="7 8">
    <name type="scientific">Papiliotrema laurentii</name>
    <name type="common">Cryptococcus laurentii</name>
    <dbReference type="NCBI Taxonomy" id="5418"/>
    <lineage>
        <taxon>Eukaryota</taxon>
        <taxon>Fungi</taxon>
        <taxon>Dikarya</taxon>
        <taxon>Basidiomycota</taxon>
        <taxon>Agaricomycotina</taxon>
        <taxon>Tremellomycetes</taxon>
        <taxon>Tremellales</taxon>
        <taxon>Rhynchogastremaceae</taxon>
        <taxon>Papiliotrema</taxon>
    </lineage>
</organism>
<dbReference type="Proteomes" id="UP001182556">
    <property type="component" value="Unassembled WGS sequence"/>
</dbReference>
<dbReference type="Gene3D" id="3.30.565.10">
    <property type="entry name" value="Histidine kinase-like ATPase, C-terminal domain"/>
    <property type="match status" value="1"/>
</dbReference>
<dbReference type="SUPFAM" id="SSF55874">
    <property type="entry name" value="ATPase domain of HSP90 chaperone/DNA topoisomerase II/histidine kinase"/>
    <property type="match status" value="1"/>
</dbReference>
<dbReference type="Pfam" id="PF00512">
    <property type="entry name" value="HisKA"/>
    <property type="match status" value="1"/>
</dbReference>
<dbReference type="InterPro" id="IPR004358">
    <property type="entry name" value="Sig_transdc_His_kin-like_C"/>
</dbReference>
<dbReference type="InterPro" id="IPR003594">
    <property type="entry name" value="HATPase_dom"/>
</dbReference>
<dbReference type="GO" id="GO:0009927">
    <property type="term" value="F:histidine phosphotransfer kinase activity"/>
    <property type="evidence" value="ECO:0007669"/>
    <property type="project" value="TreeGrafter"/>
</dbReference>
<dbReference type="SMART" id="SM00388">
    <property type="entry name" value="HisKA"/>
    <property type="match status" value="1"/>
</dbReference>
<dbReference type="PANTHER" id="PTHR43047:SF72">
    <property type="entry name" value="OSMOSENSING HISTIDINE PROTEIN KINASE SLN1"/>
    <property type="match status" value="1"/>
</dbReference>
<dbReference type="GO" id="GO:0005886">
    <property type="term" value="C:plasma membrane"/>
    <property type="evidence" value="ECO:0007669"/>
    <property type="project" value="TreeGrafter"/>
</dbReference>
<keyword evidence="8" id="KW-1185">Reference proteome</keyword>
<evidence type="ECO:0000256" key="2">
    <source>
        <dbReference type="ARBA" id="ARBA00012438"/>
    </source>
</evidence>
<protein>
    <recommendedName>
        <fullName evidence="2">histidine kinase</fullName>
        <ecNumber evidence="2">2.7.13.3</ecNumber>
    </recommendedName>
</protein>
<dbReference type="PANTHER" id="PTHR43047">
    <property type="entry name" value="TWO-COMPONENT HISTIDINE PROTEIN KINASE"/>
    <property type="match status" value="1"/>
</dbReference>
<gene>
    <name evidence="7" type="ORF">DB88DRAFT_370707</name>
</gene>
<name>A0AAD9CVG3_PAPLA</name>
<dbReference type="Gene3D" id="1.10.287.130">
    <property type="match status" value="1"/>
</dbReference>
<dbReference type="SMART" id="SM00387">
    <property type="entry name" value="HATPase_c"/>
    <property type="match status" value="1"/>
</dbReference>
<keyword evidence="4" id="KW-0808">Transferase</keyword>
<sequence>MADPHTPNGEDDASLEAWTTFLQRYATGYFPSDQPIPRPPLSPHTSPPCSPCDAFGFTFDNPVYSSVEITPEVARRARDFYQQHRYLPPPRPPLELLRERIIQEYDLYSAKQAANIQAAVDLVQAFFGGITTFTLFKHSQQELRAVAGPPEVIDAIGLHVGKRLLPETSLCGHSILAQSDLYIPDLARDWRYGGNPYADELKGVKSYLGCVVSLHVDPASSSEERVVGVGVINSMHLDEYLPPLKADQKKVMGHISRMLETQLRATWEGHSRTREARARRAVSDLIENTLVRPLAAERAHGPMKESPSVSMQDDPMVEEARERLEGALAQDSRTNDLDVFAQLAASLIRGALDEVEAVGVVDLRALQAIKNASGQTVFALGSDTALPAFPLLAWDCSIPNTEPPRFLVNKTSSIFCDLLARHRLSDKVDPLTHGPDVGLLPYLPPSTSHLPLAFFSGDHPLFIILVATSYPYHTFRASDINFIRSMGVVLRARINQARVLEADAAKTAFLSSISHELRTPLHGVLSGIHLIREAVEHGEIDMMPDLLAMTESSATTLEEILNDTLDFGQLSQGRVVGSKAQERDLRETVVRVARLCVPRLQKDAMGNYAVTLSVEIEERDWRATVDQVAFQRILLNGLTNAIKFTKSGQIVITLTSTSLNDSVILQVRDSGPGIDPSFASKLFEPFTKADSFAPGAGLGLFITRALTDRSCPGWLPSRLSLSPRLPPSRVGAQRPRSRWMECRRRIKWPTG</sequence>
<evidence type="ECO:0000256" key="1">
    <source>
        <dbReference type="ARBA" id="ARBA00000085"/>
    </source>
</evidence>
<dbReference type="InterPro" id="IPR036890">
    <property type="entry name" value="HATPase_C_sf"/>
</dbReference>
<comment type="caution">
    <text evidence="7">The sequence shown here is derived from an EMBL/GenBank/DDBJ whole genome shotgun (WGS) entry which is preliminary data.</text>
</comment>
<accession>A0AAD9CVG3</accession>
<evidence type="ECO:0000256" key="4">
    <source>
        <dbReference type="ARBA" id="ARBA00022679"/>
    </source>
</evidence>
<dbReference type="GO" id="GO:0000155">
    <property type="term" value="F:phosphorelay sensor kinase activity"/>
    <property type="evidence" value="ECO:0007669"/>
    <property type="project" value="InterPro"/>
</dbReference>
<comment type="catalytic activity">
    <reaction evidence="1">
        <text>ATP + protein L-histidine = ADP + protein N-phospho-L-histidine.</text>
        <dbReference type="EC" id="2.7.13.3"/>
    </reaction>
</comment>
<dbReference type="PRINTS" id="PR00344">
    <property type="entry name" value="BCTRLSENSOR"/>
</dbReference>
<reference evidence="7" key="1">
    <citation type="submission" date="2023-02" db="EMBL/GenBank/DDBJ databases">
        <title>Identification and recombinant expression of a fungal hydrolase from Papiliotrema laurentii that hydrolyzes apple cutin and clears colloidal polyester polyurethane.</title>
        <authorList>
            <consortium name="DOE Joint Genome Institute"/>
            <person name="Roman V.A."/>
            <person name="Bojanowski C."/>
            <person name="Crable B.R."/>
            <person name="Wagner D.N."/>
            <person name="Hung C.S."/>
            <person name="Nadeau L.J."/>
            <person name="Schratz L."/>
            <person name="Haridas S."/>
            <person name="Pangilinan J."/>
            <person name="Lipzen A."/>
            <person name="Na H."/>
            <person name="Yan M."/>
            <person name="Ng V."/>
            <person name="Grigoriev I.V."/>
            <person name="Spatafora J.W."/>
            <person name="Barlow D."/>
            <person name="Biffinger J."/>
            <person name="Kelley-Loughnane N."/>
            <person name="Varaljay V.A."/>
            <person name="Crookes-Goodson W.J."/>
        </authorList>
    </citation>
    <scope>NUCLEOTIDE SEQUENCE</scope>
    <source>
        <strain evidence="7">5307AH</strain>
    </source>
</reference>
<dbReference type="SUPFAM" id="SSF47384">
    <property type="entry name" value="Homodimeric domain of signal transducing histidine kinase"/>
    <property type="match status" value="1"/>
</dbReference>
<dbReference type="EMBL" id="JAODAN010000008">
    <property type="protein sequence ID" value="KAK1922804.1"/>
    <property type="molecule type" value="Genomic_DNA"/>
</dbReference>
<keyword evidence="5" id="KW-0418">Kinase</keyword>
<dbReference type="AlphaFoldDB" id="A0AAD9CVG3"/>
<dbReference type="CDD" id="cd00082">
    <property type="entry name" value="HisKA"/>
    <property type="match status" value="1"/>
</dbReference>
<dbReference type="PROSITE" id="PS50109">
    <property type="entry name" value="HIS_KIN"/>
    <property type="match status" value="1"/>
</dbReference>
<dbReference type="InterPro" id="IPR003661">
    <property type="entry name" value="HisK_dim/P_dom"/>
</dbReference>
<evidence type="ECO:0000256" key="5">
    <source>
        <dbReference type="ARBA" id="ARBA00022777"/>
    </source>
</evidence>
<proteinExistence type="predicted"/>
<evidence type="ECO:0000256" key="3">
    <source>
        <dbReference type="ARBA" id="ARBA00022553"/>
    </source>
</evidence>
<evidence type="ECO:0000313" key="8">
    <source>
        <dbReference type="Proteomes" id="UP001182556"/>
    </source>
</evidence>
<dbReference type="EC" id="2.7.13.3" evidence="2"/>
<evidence type="ECO:0000313" key="7">
    <source>
        <dbReference type="EMBL" id="KAK1922804.1"/>
    </source>
</evidence>
<evidence type="ECO:0000259" key="6">
    <source>
        <dbReference type="PROSITE" id="PS50109"/>
    </source>
</evidence>
<dbReference type="InterPro" id="IPR005467">
    <property type="entry name" value="His_kinase_dom"/>
</dbReference>
<dbReference type="Pfam" id="PF02518">
    <property type="entry name" value="HATPase_c"/>
    <property type="match status" value="1"/>
</dbReference>
<keyword evidence="3" id="KW-0597">Phosphoprotein</keyword>